<evidence type="ECO:0000256" key="2">
    <source>
        <dbReference type="ARBA" id="ARBA00008441"/>
    </source>
</evidence>
<name>A0A1I1NYM6_9GAMM</name>
<dbReference type="STRING" id="1123010.SAMN02745724_03244"/>
<dbReference type="InterPro" id="IPR012899">
    <property type="entry name" value="LTXXQ"/>
</dbReference>
<evidence type="ECO:0000313" key="7">
    <source>
        <dbReference type="Proteomes" id="UP000198862"/>
    </source>
</evidence>
<evidence type="ECO:0000256" key="4">
    <source>
        <dbReference type="ARBA" id="ARBA00022764"/>
    </source>
</evidence>
<sequence>MKLTNIILIAVLSVVSLTANAKRGMSNEHMLLSERAAEYLSLTQDQQSQIKSVFEQQKSALEQYKEVGKEMHQQRKELIHNTSFDEHEFRDLITNHQDTKLEIAVIKARGKNQIWNLLNEDQQEKLTKIMKHRMNKMHNGRKVKHHKIDTQ</sequence>
<accession>A0A1I1NYM6</accession>
<dbReference type="RefSeq" id="WP_091986596.1">
    <property type="nucleotide sequence ID" value="NZ_FOLO01000028.1"/>
</dbReference>
<keyword evidence="3 5" id="KW-0732">Signal</keyword>
<dbReference type="Proteomes" id="UP000198862">
    <property type="component" value="Unassembled WGS sequence"/>
</dbReference>
<evidence type="ECO:0000256" key="5">
    <source>
        <dbReference type="SAM" id="SignalP"/>
    </source>
</evidence>
<dbReference type="PANTHER" id="PTHR38102:SF1">
    <property type="entry name" value="PERIPLASMIC CHAPERONE SPY"/>
    <property type="match status" value="1"/>
</dbReference>
<dbReference type="GO" id="GO:0051082">
    <property type="term" value="F:unfolded protein binding"/>
    <property type="evidence" value="ECO:0007669"/>
    <property type="project" value="TreeGrafter"/>
</dbReference>
<gene>
    <name evidence="6" type="ORF">SAMN02745724_03244</name>
</gene>
<dbReference type="OrthoDB" id="6307216at2"/>
<comment type="subcellular location">
    <subcellularLocation>
        <location evidence="1">Periplasm</location>
    </subcellularLocation>
</comment>
<dbReference type="Gene3D" id="1.20.120.1490">
    <property type="match status" value="1"/>
</dbReference>
<evidence type="ECO:0000313" key="6">
    <source>
        <dbReference type="EMBL" id="SFD02794.1"/>
    </source>
</evidence>
<keyword evidence="7" id="KW-1185">Reference proteome</keyword>
<dbReference type="AlphaFoldDB" id="A0A1I1NYM6"/>
<protein>
    <submittedName>
        <fullName evidence="6">Protein CpxP</fullName>
    </submittedName>
</protein>
<feature type="signal peptide" evidence="5">
    <location>
        <begin position="1"/>
        <end position="21"/>
    </location>
</feature>
<dbReference type="GO" id="GO:0030288">
    <property type="term" value="C:outer membrane-bounded periplasmic space"/>
    <property type="evidence" value="ECO:0007669"/>
    <property type="project" value="TreeGrafter"/>
</dbReference>
<reference evidence="6 7" key="1">
    <citation type="submission" date="2016-10" db="EMBL/GenBank/DDBJ databases">
        <authorList>
            <person name="de Groot N.N."/>
        </authorList>
    </citation>
    <scope>NUCLEOTIDE SEQUENCE [LARGE SCALE GENOMIC DNA]</scope>
    <source>
        <strain evidence="6 7">DSM 6059</strain>
    </source>
</reference>
<evidence type="ECO:0000256" key="3">
    <source>
        <dbReference type="ARBA" id="ARBA00022729"/>
    </source>
</evidence>
<dbReference type="EMBL" id="FOLO01000028">
    <property type="protein sequence ID" value="SFD02794.1"/>
    <property type="molecule type" value="Genomic_DNA"/>
</dbReference>
<organism evidence="6 7">
    <name type="scientific">Pseudoalteromonas denitrificans DSM 6059</name>
    <dbReference type="NCBI Taxonomy" id="1123010"/>
    <lineage>
        <taxon>Bacteria</taxon>
        <taxon>Pseudomonadati</taxon>
        <taxon>Pseudomonadota</taxon>
        <taxon>Gammaproteobacteria</taxon>
        <taxon>Alteromonadales</taxon>
        <taxon>Pseudoalteromonadaceae</taxon>
        <taxon>Pseudoalteromonas</taxon>
    </lineage>
</organism>
<evidence type="ECO:0000256" key="1">
    <source>
        <dbReference type="ARBA" id="ARBA00004418"/>
    </source>
</evidence>
<keyword evidence="4" id="KW-0574">Periplasm</keyword>
<dbReference type="InterPro" id="IPR052211">
    <property type="entry name" value="Cpx_auxiliary_protein"/>
</dbReference>
<dbReference type="Pfam" id="PF07813">
    <property type="entry name" value="LTXXQ"/>
    <property type="match status" value="1"/>
</dbReference>
<dbReference type="PANTHER" id="PTHR38102">
    <property type="entry name" value="PERIPLASMIC CHAPERONE SPY"/>
    <property type="match status" value="1"/>
</dbReference>
<proteinExistence type="inferred from homology"/>
<feature type="chain" id="PRO_5011692754" evidence="5">
    <location>
        <begin position="22"/>
        <end position="151"/>
    </location>
</feature>
<comment type="similarity">
    <text evidence="2">Belongs to the CpxP/Spy family.</text>
</comment>